<dbReference type="InterPro" id="IPR050627">
    <property type="entry name" value="Nitroreductase/BluB"/>
</dbReference>
<accession>A0A1Q9AI27</accession>
<reference evidence="2 3" key="1">
    <citation type="submission" date="2016-09" db="EMBL/GenBank/DDBJ databases">
        <title>Rhizobium sp. nov., a novel species isolated from the rice rhizosphere.</title>
        <authorList>
            <person name="Zhao J."/>
            <person name="Zhang X."/>
        </authorList>
    </citation>
    <scope>NUCLEOTIDE SEQUENCE [LARGE SCALE GENOMIC DNA]</scope>
    <source>
        <strain evidence="2 3">MH17</strain>
    </source>
</reference>
<gene>
    <name evidence="2" type="ORF">BJF92_13930</name>
</gene>
<dbReference type="NCBIfam" id="TIGR02476">
    <property type="entry name" value="BluB"/>
    <property type="match status" value="1"/>
</dbReference>
<name>A0A1Q9AI27_9HYPH</name>
<evidence type="ECO:0000259" key="1">
    <source>
        <dbReference type="Pfam" id="PF00881"/>
    </source>
</evidence>
<evidence type="ECO:0000313" key="2">
    <source>
        <dbReference type="EMBL" id="OLP54898.1"/>
    </source>
</evidence>
<dbReference type="EMBL" id="MKIO01000031">
    <property type="protein sequence ID" value="OLP54898.1"/>
    <property type="molecule type" value="Genomic_DNA"/>
</dbReference>
<sequence length="227" mass="25375">MKTVSAHDLADATPVPQGVQFEDGFQQELQTLFRWRRDVRRFQRQPLPAGLFEELIAIAAQAPSVGLSQPWRFVEVESPVRRAMVRASFARCNETALAAQEGQRAELYARLKLEGLSEAPCQFALFADRATQQGHRLGRQTMPETIDYSAVIALHTLWLAARARGIGLGWVSILEPEVVTAALDVPQDWHFLGYFCLGYPASEDDVPALESAGWEARAEPQSMIVRR</sequence>
<dbReference type="InterPro" id="IPR000415">
    <property type="entry name" value="Nitroreductase-like"/>
</dbReference>
<dbReference type="Proteomes" id="UP000186143">
    <property type="component" value="Unassembled WGS sequence"/>
</dbReference>
<comment type="caution">
    <text evidence="2">The sequence shown here is derived from an EMBL/GenBank/DDBJ whole genome shotgun (WGS) entry which is preliminary data.</text>
</comment>
<evidence type="ECO:0000313" key="3">
    <source>
        <dbReference type="Proteomes" id="UP000186143"/>
    </source>
</evidence>
<dbReference type="GO" id="GO:0016491">
    <property type="term" value="F:oxidoreductase activity"/>
    <property type="evidence" value="ECO:0007669"/>
    <property type="project" value="InterPro"/>
</dbReference>
<dbReference type="PANTHER" id="PTHR23026">
    <property type="entry name" value="NADPH NITROREDUCTASE"/>
    <property type="match status" value="1"/>
</dbReference>
<dbReference type="SUPFAM" id="SSF55469">
    <property type="entry name" value="FMN-dependent nitroreductase-like"/>
    <property type="match status" value="1"/>
</dbReference>
<dbReference type="Pfam" id="PF00881">
    <property type="entry name" value="Nitroreductase"/>
    <property type="match status" value="1"/>
</dbReference>
<dbReference type="PANTHER" id="PTHR23026:SF123">
    <property type="entry name" value="NAD(P)H NITROREDUCTASE RV3131-RELATED"/>
    <property type="match status" value="1"/>
</dbReference>
<dbReference type="InterPro" id="IPR012825">
    <property type="entry name" value="BluB"/>
</dbReference>
<organism evidence="2 3">
    <name type="scientific">Xaviernesmea rhizosphaerae</name>
    <dbReference type="NCBI Taxonomy" id="1672749"/>
    <lineage>
        <taxon>Bacteria</taxon>
        <taxon>Pseudomonadati</taxon>
        <taxon>Pseudomonadota</taxon>
        <taxon>Alphaproteobacteria</taxon>
        <taxon>Hyphomicrobiales</taxon>
        <taxon>Rhizobiaceae</taxon>
        <taxon>Rhizobium/Agrobacterium group</taxon>
        <taxon>Xaviernesmea</taxon>
    </lineage>
</organism>
<feature type="domain" description="Nitroreductase" evidence="1">
    <location>
        <begin position="34"/>
        <end position="199"/>
    </location>
</feature>
<dbReference type="STRING" id="1672749.BJF92_13930"/>
<dbReference type="RefSeq" id="WP_075635459.1">
    <property type="nucleotide sequence ID" value="NZ_MKIO01000031.1"/>
</dbReference>
<proteinExistence type="predicted"/>
<dbReference type="InterPro" id="IPR029479">
    <property type="entry name" value="Nitroreductase"/>
</dbReference>
<dbReference type="AlphaFoldDB" id="A0A1Q9AI27"/>
<protein>
    <submittedName>
        <fullName evidence="2">5,6-dimethylbenzimidazole synthase</fullName>
    </submittedName>
</protein>
<dbReference type="Gene3D" id="3.40.109.10">
    <property type="entry name" value="NADH Oxidase"/>
    <property type="match status" value="1"/>
</dbReference>